<dbReference type="InterPro" id="IPR039421">
    <property type="entry name" value="Type_1_exporter"/>
</dbReference>
<keyword evidence="5 7" id="KW-1133">Transmembrane helix</keyword>
<evidence type="ECO:0000313" key="11">
    <source>
        <dbReference type="Proteomes" id="UP001163115"/>
    </source>
</evidence>
<keyword evidence="11" id="KW-1185">Reference proteome</keyword>
<dbReference type="PROSITE" id="PS00211">
    <property type="entry name" value="ABC_TRANSPORTER_1"/>
    <property type="match status" value="1"/>
</dbReference>
<name>A0ABY7AGY4_9FIRM</name>
<dbReference type="PANTHER" id="PTHR43394:SF1">
    <property type="entry name" value="ATP-BINDING CASSETTE SUB-FAMILY B MEMBER 10, MITOCHONDRIAL"/>
    <property type="match status" value="1"/>
</dbReference>
<keyword evidence="3" id="KW-0547">Nucleotide-binding</keyword>
<sequence>MKQLKIPEGIKAILLREEITESQILYKAETDMDLEGSYRDGLVILTEQILFFFQEIKRAERVHYFKGYGSTREMHADWERDWTVSQYQVLDIENMLIEPQVACSTLTIRYRGMDYCIAAFSNFCKHQVHRLIMTWEGRPFEVEEEIYCPTCGRMYPDTATRLCPRCTNRKTAFIRATKYFRPYRFKLVLMLICVLAGAGLNLVWPYLTGMVLYDRILAKNQDFLIRLGIPHGDFVTALFLAVVTMLAVKVTLLLLQIIQGVFTAQMVTGVVRNMEKDIFRVMGKLSISFYKNRQTGGLMTRVMSDADRVTGFYFDCAPYILINGFIILASVAVMVRINWQMTIVTILLFPALVAISWYLRPRIWVLFGKRHRTERSVNSTVNDNLTGARVIKSFGQERLEAERFQVPNKGLLNAEIAISRQQNAFHLIYGGAQEIASFAVWGLGVYFLMSGKNMNLGTLITFTGYVGQLRSPMGFFARVYNQWADSMNSAKRMFEIMDAIPEVKEAPDALRLEKPKGEISLQNVTFGYTENKTVLKDITLKIPAGSMLGIVGRSGAGKTTIVNLISRLYDPVEGQITIDGIDIKKICFHDLRKNVAMVSQETYIFMGTVADNIAYGNPEAGRMEIFRAAKLAGAHEFIMGMPDAYDTRIGASGREFSGGERQRISIARAILANPKILILDEATASVDTETERLIQKSINYLIKGRTTISIAHRLSTLRDADYLVVIEQGKITEQGTRDELFKLHGTYYKLLELQTKALAIEHLPCSEG</sequence>
<dbReference type="EMBL" id="CP113524">
    <property type="protein sequence ID" value="WAJ25053.1"/>
    <property type="molecule type" value="Genomic_DNA"/>
</dbReference>
<protein>
    <submittedName>
        <fullName evidence="10">ABC transporter ATP-binding protein</fullName>
    </submittedName>
</protein>
<feature type="transmembrane region" description="Helical" evidence="7">
    <location>
        <begin position="312"/>
        <end position="333"/>
    </location>
</feature>
<dbReference type="InterPro" id="IPR011527">
    <property type="entry name" value="ABC1_TM_dom"/>
</dbReference>
<evidence type="ECO:0000256" key="6">
    <source>
        <dbReference type="ARBA" id="ARBA00023136"/>
    </source>
</evidence>
<dbReference type="Pfam" id="PF00664">
    <property type="entry name" value="ABC_membrane"/>
    <property type="match status" value="1"/>
</dbReference>
<gene>
    <name evidence="10" type="ORF">OW255_05965</name>
</gene>
<dbReference type="Gene3D" id="3.40.50.300">
    <property type="entry name" value="P-loop containing nucleotide triphosphate hydrolases"/>
    <property type="match status" value="1"/>
</dbReference>
<evidence type="ECO:0000313" key="10">
    <source>
        <dbReference type="EMBL" id="WAJ25053.1"/>
    </source>
</evidence>
<dbReference type="InterPro" id="IPR003439">
    <property type="entry name" value="ABC_transporter-like_ATP-bd"/>
</dbReference>
<dbReference type="SUPFAM" id="SSF90123">
    <property type="entry name" value="ABC transporter transmembrane region"/>
    <property type="match status" value="1"/>
</dbReference>
<feature type="transmembrane region" description="Helical" evidence="7">
    <location>
        <begin position="427"/>
        <end position="449"/>
    </location>
</feature>
<feature type="transmembrane region" description="Helical" evidence="7">
    <location>
        <begin position="339"/>
        <end position="359"/>
    </location>
</feature>
<evidence type="ECO:0000256" key="7">
    <source>
        <dbReference type="SAM" id="Phobius"/>
    </source>
</evidence>
<keyword evidence="4 10" id="KW-0067">ATP-binding</keyword>
<comment type="subcellular location">
    <subcellularLocation>
        <location evidence="1">Cell membrane</location>
        <topology evidence="1">Multi-pass membrane protein</topology>
    </subcellularLocation>
</comment>
<dbReference type="Pfam" id="PF00005">
    <property type="entry name" value="ABC_tran"/>
    <property type="match status" value="1"/>
</dbReference>
<dbReference type="Gene3D" id="1.20.1560.10">
    <property type="entry name" value="ABC transporter type 1, transmembrane domain"/>
    <property type="match status" value="1"/>
</dbReference>
<keyword evidence="2 7" id="KW-0812">Transmembrane</keyword>
<dbReference type="InterPro" id="IPR027417">
    <property type="entry name" value="P-loop_NTPase"/>
</dbReference>
<feature type="domain" description="ABC transporter" evidence="8">
    <location>
        <begin position="519"/>
        <end position="753"/>
    </location>
</feature>
<dbReference type="SUPFAM" id="SSF52540">
    <property type="entry name" value="P-loop containing nucleoside triphosphate hydrolases"/>
    <property type="match status" value="1"/>
</dbReference>
<dbReference type="PROSITE" id="PS50929">
    <property type="entry name" value="ABC_TM1F"/>
    <property type="match status" value="1"/>
</dbReference>
<evidence type="ECO:0000256" key="2">
    <source>
        <dbReference type="ARBA" id="ARBA00022692"/>
    </source>
</evidence>
<evidence type="ECO:0000256" key="5">
    <source>
        <dbReference type="ARBA" id="ARBA00022989"/>
    </source>
</evidence>
<dbReference type="RefSeq" id="WP_268115974.1">
    <property type="nucleotide sequence ID" value="NZ_CP113524.1"/>
</dbReference>
<organism evidence="10 11">
    <name type="scientific">Lacrimispora xylanolytica</name>
    <dbReference type="NCBI Taxonomy" id="29375"/>
    <lineage>
        <taxon>Bacteria</taxon>
        <taxon>Bacillati</taxon>
        <taxon>Bacillota</taxon>
        <taxon>Clostridia</taxon>
        <taxon>Lachnospirales</taxon>
        <taxon>Lachnospiraceae</taxon>
        <taxon>Lacrimispora</taxon>
    </lineage>
</organism>
<feature type="domain" description="ABC transmembrane type-1" evidence="9">
    <location>
        <begin position="188"/>
        <end position="485"/>
    </location>
</feature>
<evidence type="ECO:0000256" key="1">
    <source>
        <dbReference type="ARBA" id="ARBA00004651"/>
    </source>
</evidence>
<evidence type="ECO:0000256" key="3">
    <source>
        <dbReference type="ARBA" id="ARBA00022741"/>
    </source>
</evidence>
<feature type="transmembrane region" description="Helical" evidence="7">
    <location>
        <begin position="187"/>
        <end position="207"/>
    </location>
</feature>
<evidence type="ECO:0000259" key="9">
    <source>
        <dbReference type="PROSITE" id="PS50929"/>
    </source>
</evidence>
<dbReference type="PROSITE" id="PS50893">
    <property type="entry name" value="ABC_TRANSPORTER_2"/>
    <property type="match status" value="1"/>
</dbReference>
<dbReference type="InterPro" id="IPR036640">
    <property type="entry name" value="ABC1_TM_sf"/>
</dbReference>
<reference evidence="10" key="1">
    <citation type="submission" date="2022-11" db="EMBL/GenBank/DDBJ databases">
        <title>Lacrimispora xylanolytica sy1, complete genome.</title>
        <authorList>
            <person name="Choi S."/>
        </authorList>
    </citation>
    <scope>NUCLEOTIDE SEQUENCE</scope>
    <source>
        <strain evidence="10">Sy1</strain>
    </source>
</reference>
<dbReference type="Proteomes" id="UP001163115">
    <property type="component" value="Chromosome"/>
</dbReference>
<evidence type="ECO:0000259" key="8">
    <source>
        <dbReference type="PROSITE" id="PS50893"/>
    </source>
</evidence>
<keyword evidence="6 7" id="KW-0472">Membrane</keyword>
<dbReference type="InterPro" id="IPR017871">
    <property type="entry name" value="ABC_transporter-like_CS"/>
</dbReference>
<proteinExistence type="predicted"/>
<dbReference type="SMART" id="SM00382">
    <property type="entry name" value="AAA"/>
    <property type="match status" value="1"/>
</dbReference>
<accession>A0ABY7AGY4</accession>
<feature type="transmembrane region" description="Helical" evidence="7">
    <location>
        <begin position="234"/>
        <end position="255"/>
    </location>
</feature>
<dbReference type="InterPro" id="IPR003593">
    <property type="entry name" value="AAA+_ATPase"/>
</dbReference>
<dbReference type="PANTHER" id="PTHR43394">
    <property type="entry name" value="ATP-DEPENDENT PERMEASE MDL1, MITOCHONDRIAL"/>
    <property type="match status" value="1"/>
</dbReference>
<evidence type="ECO:0000256" key="4">
    <source>
        <dbReference type="ARBA" id="ARBA00022840"/>
    </source>
</evidence>
<dbReference type="GO" id="GO:0005524">
    <property type="term" value="F:ATP binding"/>
    <property type="evidence" value="ECO:0007669"/>
    <property type="project" value="UniProtKB-KW"/>
</dbReference>